<protein>
    <recommendedName>
        <fullName evidence="5">Lantibiotic dehydratase</fullName>
    </recommendedName>
</protein>
<keyword evidence="4" id="KW-1185">Reference proteome</keyword>
<gene>
    <name evidence="3" type="ORF">F3087_26575</name>
</gene>
<evidence type="ECO:0000259" key="1">
    <source>
        <dbReference type="Pfam" id="PF04738"/>
    </source>
</evidence>
<evidence type="ECO:0000313" key="4">
    <source>
        <dbReference type="Proteomes" id="UP000323876"/>
    </source>
</evidence>
<dbReference type="Proteomes" id="UP000323876">
    <property type="component" value="Unassembled WGS sequence"/>
</dbReference>
<proteinExistence type="predicted"/>
<dbReference type="InterPro" id="IPR023809">
    <property type="entry name" value="Thiopep_bacteriocin_synth_dom"/>
</dbReference>
<dbReference type="Pfam" id="PF04738">
    <property type="entry name" value="Lant_dehydr_N"/>
    <property type="match status" value="1"/>
</dbReference>
<evidence type="ECO:0000259" key="2">
    <source>
        <dbReference type="Pfam" id="PF14028"/>
    </source>
</evidence>
<feature type="domain" description="Lantibiotic dehydratase N-terminal" evidence="1">
    <location>
        <begin position="44"/>
        <end position="684"/>
    </location>
</feature>
<evidence type="ECO:0000313" key="3">
    <source>
        <dbReference type="EMBL" id="KAA8886163.1"/>
    </source>
</evidence>
<sequence>MTASKIYRPLDWLMVRAPLLPIEQYLALADAAPIDTAPGTLVPADPRVQRALAVGGGDLLRALEQPKGDARARGRLSRKLQRYLIRMSSRPTPFGLFAGVGLANWGEHTDLALADAPAIVRTRPDMGWLLDFVRQLEQRAEVRSQLSVFANPSTFTQADRVFLSERAAIGEDAKAGQSISLRATPAVLRALDCARTPLPYGRLVEELSTEFGVGTAKAARLVDQLCEQTLLLTDLRPPLTAAEPAGYVARRLAEIPAAADDSAALGDLLEQLDAWDRLDHDQAAAGYPKLVAQARSVHSAPTPKGPFQTDMATPLAGSMVNHAVADEAARAAELLLRLSNWPTGLSHLDKYRASFMDRYGAEREVGLLELIDPEIGLGAPGRADRTEPEDAARQLRLRTLTELALDAIRDRRQVVELDPATIAKLELQPIDLAKVPPSLDISLFVVAESAAAVDAGDFQVVVGPNMGAAAAGRVLGRFADLIGPRAEAALRTAAAAEAHSRPGRLWAEVSYYPLPGRLANVAIRPAVREWELASDTTPGVPADRVVPLSELVVGLHDGRFVVRWPQVDQEVVACAGHMLNAEVAPAALRFLDEISRAGKPVAAPFHWGPVAGFPFLPRVQVGRIVLAPARWRLTIEERTAKSAAAFTEFFDRWRARWQPPRYVYLALSDHRLLLDLDSPAQVEQIRTEGRGVQEIYLHEALPAPDQAWLPGPDGHYISEVVVPVVLDAHETRDTAAAPVRAARKSVPPIADRVHPPGSDWLFAKLYHVPTFEEDLLAEQIRAFCAQTLADGSAQSWFFIRYTDPDPHLRIRWHGDPDGLADRLAPALLRWGAALVDKGFCRRVVLDTYDQEVERYGGTAGIAVAEELFAADSVAVVELLELIDQRRVELDRTLLGVYTVHDLLTTLGLDERERDALYRHSVLDRRATAKEYRSQQDVLRALLGDPAWLAGQPGGDAIAEVLDRRRIRLQEAAFQLDALDARGELRRTRLELARSFVHMHCNRLLGCGHPPEQQVLGLLLRAGESLRHAPIGR</sequence>
<dbReference type="Pfam" id="PF14028">
    <property type="entry name" value="Lant_dehydr_C"/>
    <property type="match status" value="1"/>
</dbReference>
<dbReference type="AlphaFoldDB" id="A0A5N0EB28"/>
<dbReference type="EMBL" id="VXLC01000014">
    <property type="protein sequence ID" value="KAA8886163.1"/>
    <property type="molecule type" value="Genomic_DNA"/>
</dbReference>
<dbReference type="OrthoDB" id="1273722at2"/>
<name>A0A5N0EB28_9NOCA</name>
<comment type="caution">
    <text evidence="3">The sequence shown here is derived from an EMBL/GenBank/DDBJ whole genome shotgun (WGS) entry which is preliminary data.</text>
</comment>
<feature type="domain" description="Thiopeptide-type bacteriocin biosynthesis" evidence="2">
    <location>
        <begin position="760"/>
        <end position="1015"/>
    </location>
</feature>
<organism evidence="3 4">
    <name type="scientific">Nocardia colli</name>
    <dbReference type="NCBI Taxonomy" id="2545717"/>
    <lineage>
        <taxon>Bacteria</taxon>
        <taxon>Bacillati</taxon>
        <taxon>Actinomycetota</taxon>
        <taxon>Actinomycetes</taxon>
        <taxon>Mycobacteriales</taxon>
        <taxon>Nocardiaceae</taxon>
        <taxon>Nocardia</taxon>
    </lineage>
</organism>
<dbReference type="RefSeq" id="WP_150404735.1">
    <property type="nucleotide sequence ID" value="NZ_VXLC01000014.1"/>
</dbReference>
<reference evidence="3 4" key="1">
    <citation type="submission" date="2019-09" db="EMBL/GenBank/DDBJ databases">
        <authorList>
            <person name="Wang X."/>
        </authorList>
    </citation>
    <scope>NUCLEOTIDE SEQUENCE [LARGE SCALE GENOMIC DNA]</scope>
    <source>
        <strain evidence="3 4">CICC 11023</strain>
    </source>
</reference>
<evidence type="ECO:0008006" key="5">
    <source>
        <dbReference type="Google" id="ProtNLM"/>
    </source>
</evidence>
<accession>A0A5N0EB28</accession>
<dbReference type="InterPro" id="IPR006827">
    <property type="entry name" value="Lant_deHydtase_N"/>
</dbReference>
<dbReference type="NCBIfam" id="TIGR03891">
    <property type="entry name" value="thiopep_ocin"/>
    <property type="match status" value="1"/>
</dbReference>